<evidence type="ECO:0000313" key="1">
    <source>
        <dbReference type="EMBL" id="JAE33450.1"/>
    </source>
</evidence>
<reference evidence="1" key="1">
    <citation type="submission" date="2014-09" db="EMBL/GenBank/DDBJ databases">
        <authorList>
            <person name="Magalhaes I.L.F."/>
            <person name="Oliveira U."/>
            <person name="Santos F.R."/>
            <person name="Vidigal T.H.D.A."/>
            <person name="Brescovit A.D."/>
            <person name="Santos A.J."/>
        </authorList>
    </citation>
    <scope>NUCLEOTIDE SEQUENCE</scope>
    <source>
        <tissue evidence="1">Shoot tissue taken approximately 20 cm above the soil surface</tissue>
    </source>
</reference>
<sequence>MFAYLMLMFVIVQQVS</sequence>
<protein>
    <submittedName>
        <fullName evidence="1">Uncharacterized protein</fullName>
    </submittedName>
</protein>
<dbReference type="EMBL" id="GBRH01164446">
    <property type="protein sequence ID" value="JAE33450.1"/>
    <property type="molecule type" value="Transcribed_RNA"/>
</dbReference>
<name>A0A0A9H8A8_ARUDO</name>
<dbReference type="AlphaFoldDB" id="A0A0A9H8A8"/>
<proteinExistence type="predicted"/>
<organism evidence="1">
    <name type="scientific">Arundo donax</name>
    <name type="common">Giant reed</name>
    <name type="synonym">Donax arundinaceus</name>
    <dbReference type="NCBI Taxonomy" id="35708"/>
    <lineage>
        <taxon>Eukaryota</taxon>
        <taxon>Viridiplantae</taxon>
        <taxon>Streptophyta</taxon>
        <taxon>Embryophyta</taxon>
        <taxon>Tracheophyta</taxon>
        <taxon>Spermatophyta</taxon>
        <taxon>Magnoliopsida</taxon>
        <taxon>Liliopsida</taxon>
        <taxon>Poales</taxon>
        <taxon>Poaceae</taxon>
        <taxon>PACMAD clade</taxon>
        <taxon>Arundinoideae</taxon>
        <taxon>Arundineae</taxon>
        <taxon>Arundo</taxon>
    </lineage>
</organism>
<accession>A0A0A9H8A8</accession>
<reference evidence="1" key="2">
    <citation type="journal article" date="2015" name="Data Brief">
        <title>Shoot transcriptome of the giant reed, Arundo donax.</title>
        <authorList>
            <person name="Barrero R.A."/>
            <person name="Guerrero F.D."/>
            <person name="Moolhuijzen P."/>
            <person name="Goolsby J.A."/>
            <person name="Tidwell J."/>
            <person name="Bellgard S.E."/>
            <person name="Bellgard M.I."/>
        </authorList>
    </citation>
    <scope>NUCLEOTIDE SEQUENCE</scope>
    <source>
        <tissue evidence="1">Shoot tissue taken approximately 20 cm above the soil surface</tissue>
    </source>
</reference>